<dbReference type="GO" id="GO:0005886">
    <property type="term" value="C:plasma membrane"/>
    <property type="evidence" value="ECO:0007669"/>
    <property type="project" value="TreeGrafter"/>
</dbReference>
<evidence type="ECO:0000313" key="10">
    <source>
        <dbReference type="Proteomes" id="UP000332933"/>
    </source>
</evidence>
<dbReference type="OrthoDB" id="421038at2759"/>
<dbReference type="Gene3D" id="3.20.20.80">
    <property type="entry name" value="Glycosidases"/>
    <property type="match status" value="1"/>
</dbReference>
<accession>A0A485L6J5</accession>
<name>A0A485L6J5_9STRA</name>
<proteinExistence type="inferred from homology"/>
<dbReference type="PROSITE" id="PS00022">
    <property type="entry name" value="EGF_1"/>
    <property type="match status" value="1"/>
</dbReference>
<dbReference type="SUPFAM" id="SSF51445">
    <property type="entry name" value="(Trans)glycosidases"/>
    <property type="match status" value="1"/>
</dbReference>
<dbReference type="PROSITE" id="PS50287">
    <property type="entry name" value="SRCR_2"/>
    <property type="match status" value="1"/>
</dbReference>
<evidence type="ECO:0000259" key="7">
    <source>
        <dbReference type="PROSITE" id="PS50287"/>
    </source>
</evidence>
<dbReference type="InterPro" id="IPR004886">
    <property type="entry name" value="Glucanosyltransferase"/>
</dbReference>
<keyword evidence="10" id="KW-1185">Reference proteome</keyword>
<evidence type="ECO:0000313" key="8">
    <source>
        <dbReference type="EMBL" id="KAF0693404.1"/>
    </source>
</evidence>
<dbReference type="PANTHER" id="PTHR31468:SF2">
    <property type="entry name" value="1,3-BETA-GLUCANOSYLTRANSFERASE GAS1"/>
    <property type="match status" value="1"/>
</dbReference>
<evidence type="ECO:0000256" key="4">
    <source>
        <dbReference type="ARBA" id="ARBA00023180"/>
    </source>
</evidence>
<dbReference type="PANTHER" id="PTHR31468">
    <property type="entry name" value="1,3-BETA-GLUCANOSYLTRANSFERASE GAS1"/>
    <property type="match status" value="1"/>
</dbReference>
<evidence type="ECO:0000256" key="2">
    <source>
        <dbReference type="ARBA" id="ARBA00022729"/>
    </source>
</evidence>
<organism evidence="9 10">
    <name type="scientific">Aphanomyces stellatus</name>
    <dbReference type="NCBI Taxonomy" id="120398"/>
    <lineage>
        <taxon>Eukaryota</taxon>
        <taxon>Sar</taxon>
        <taxon>Stramenopiles</taxon>
        <taxon>Oomycota</taxon>
        <taxon>Saprolegniomycetes</taxon>
        <taxon>Saprolegniales</taxon>
        <taxon>Verrucalvaceae</taxon>
        <taxon>Aphanomyces</taxon>
    </lineage>
</organism>
<dbReference type="GO" id="GO:0042124">
    <property type="term" value="F:1,3-beta-glucanosyltransferase activity"/>
    <property type="evidence" value="ECO:0007669"/>
    <property type="project" value="TreeGrafter"/>
</dbReference>
<gene>
    <name evidence="9" type="primary">Aste57867_15637</name>
    <name evidence="8" type="ORF">As57867_015581</name>
    <name evidence="9" type="ORF">ASTE57867_15637</name>
</gene>
<dbReference type="AlphaFoldDB" id="A0A485L6J5"/>
<keyword evidence="5" id="KW-0812">Transmembrane</keyword>
<keyword evidence="4" id="KW-0325">Glycoprotein</keyword>
<feature type="chain" id="PRO_5033826251" evidence="6">
    <location>
        <begin position="20"/>
        <end position="578"/>
    </location>
</feature>
<evidence type="ECO:0000256" key="6">
    <source>
        <dbReference type="SAM" id="SignalP"/>
    </source>
</evidence>
<feature type="domain" description="SRCR" evidence="7">
    <location>
        <begin position="415"/>
        <end position="515"/>
    </location>
</feature>
<keyword evidence="3" id="KW-1015">Disulfide bond</keyword>
<dbReference type="InterPro" id="IPR017853">
    <property type="entry name" value="GH"/>
</dbReference>
<protein>
    <submittedName>
        <fullName evidence="9">Aste57867_15637 protein</fullName>
    </submittedName>
</protein>
<keyword evidence="5" id="KW-1133">Transmembrane helix</keyword>
<sequence length="578" mass="62263">MLVVRWAVAIAALFSLVDAGNLAPIIVRGNRMYNSQTNERFFIKGITYDYDVSDENYPKSKPIIMSNLKDIINDKGKTFNTFRLYNANPDMKYDLFMTDMDALGIYVMISASPANDPYFGDYRYSTITKAWGPDGTQVGTLAQKDQTKTCYPALLLEYGKKLIKDFAKYDNTLGIVVANEIMQENLMAAACVKQYTADMKNWMRFNANSLRILPLAYAAADSAATGGKTAVPNDYHVIKIMGLLCGDTMVNGVMQSSIDIYMINEYRWCNVPGTFGPYQEFLDLAKGVPIVMALGEFGCHEPAPRLWSMIPYLFSDSATSLGFTDVFSGGFAYSFGEGSLGLMSKFSLFTGGSKDLTGLPGTNPTVDYTYLAAKLKATKTIATTETGAFTKATICSWAPPTPPLGTKNKIVAATGTWMPVCTDPNIVLLPTDKWTTNTRQNAVCNKLGAPCEVAIESANPTTEVSICGKPIVVPSGGGTCKTNADCGSHGQCQPGADGSTLSCQCIGCWSGVTCSMFSQEKCNTLKSNPNAPKVIFTAVAAFLGVMLLVFGGLGIAAGTKAGELHQAEQAAKRDMNAT</sequence>
<evidence type="ECO:0000256" key="5">
    <source>
        <dbReference type="SAM" id="Phobius"/>
    </source>
</evidence>
<reference evidence="8" key="2">
    <citation type="submission" date="2019-06" db="EMBL/GenBank/DDBJ databases">
        <title>Genomics analysis of Aphanomyces spp. identifies a new class of oomycete effector associated with host adaptation.</title>
        <authorList>
            <person name="Gaulin E."/>
        </authorList>
    </citation>
    <scope>NUCLEOTIDE SEQUENCE</scope>
    <source>
        <strain evidence="8">CBS 578.67</strain>
    </source>
</reference>
<dbReference type="Pfam" id="PF03198">
    <property type="entry name" value="Glyco_hydro_72"/>
    <property type="match status" value="2"/>
</dbReference>
<reference evidence="9 10" key="1">
    <citation type="submission" date="2019-03" db="EMBL/GenBank/DDBJ databases">
        <authorList>
            <person name="Gaulin E."/>
            <person name="Dumas B."/>
        </authorList>
    </citation>
    <scope>NUCLEOTIDE SEQUENCE [LARGE SCALE GENOMIC DNA]</scope>
    <source>
        <strain evidence="9">CBS 568.67</strain>
    </source>
</reference>
<dbReference type="EMBL" id="VJMH01005703">
    <property type="protein sequence ID" value="KAF0693404.1"/>
    <property type="molecule type" value="Genomic_DNA"/>
</dbReference>
<keyword evidence="5" id="KW-0472">Membrane</keyword>
<dbReference type="InterPro" id="IPR000742">
    <property type="entry name" value="EGF"/>
</dbReference>
<evidence type="ECO:0000256" key="1">
    <source>
        <dbReference type="ARBA" id="ARBA00007528"/>
    </source>
</evidence>
<feature type="signal peptide" evidence="6">
    <location>
        <begin position="1"/>
        <end position="19"/>
    </location>
</feature>
<dbReference type="Proteomes" id="UP000332933">
    <property type="component" value="Unassembled WGS sequence"/>
</dbReference>
<evidence type="ECO:0000313" key="9">
    <source>
        <dbReference type="EMBL" id="VFT92434.1"/>
    </source>
</evidence>
<feature type="transmembrane region" description="Helical" evidence="5">
    <location>
        <begin position="534"/>
        <end position="556"/>
    </location>
</feature>
<dbReference type="GO" id="GO:0034411">
    <property type="term" value="P:cell wall (1-&gt;3)-beta-D-glucan biosynthetic process"/>
    <property type="evidence" value="ECO:0007669"/>
    <property type="project" value="TreeGrafter"/>
</dbReference>
<evidence type="ECO:0000256" key="3">
    <source>
        <dbReference type="ARBA" id="ARBA00023157"/>
    </source>
</evidence>
<dbReference type="EMBL" id="CAADRA010005724">
    <property type="protein sequence ID" value="VFT92434.1"/>
    <property type="molecule type" value="Genomic_DNA"/>
</dbReference>
<dbReference type="InterPro" id="IPR001190">
    <property type="entry name" value="SRCR"/>
</dbReference>
<keyword evidence="2 6" id="KW-0732">Signal</keyword>
<comment type="similarity">
    <text evidence="1">Belongs to the glycosyl hydrolase 72 family.</text>
</comment>